<dbReference type="SUPFAM" id="SSF53613">
    <property type="entry name" value="Ribokinase-like"/>
    <property type="match status" value="1"/>
</dbReference>
<dbReference type="Pfam" id="PF00294">
    <property type="entry name" value="PfkB"/>
    <property type="match status" value="1"/>
</dbReference>
<dbReference type="GO" id="GO:0033785">
    <property type="term" value="F:heptose 7-phosphate kinase activity"/>
    <property type="evidence" value="ECO:0007669"/>
    <property type="project" value="TreeGrafter"/>
</dbReference>
<dbReference type="PANTHER" id="PTHR46969">
    <property type="entry name" value="BIFUNCTIONAL PROTEIN HLDE"/>
    <property type="match status" value="1"/>
</dbReference>
<evidence type="ECO:0000259" key="1">
    <source>
        <dbReference type="Pfam" id="PF00294"/>
    </source>
</evidence>
<gene>
    <name evidence="2" type="ORF">S01H1_78788</name>
</gene>
<evidence type="ECO:0000313" key="2">
    <source>
        <dbReference type="EMBL" id="GAG48271.1"/>
    </source>
</evidence>
<organism evidence="2">
    <name type="scientific">marine sediment metagenome</name>
    <dbReference type="NCBI Taxonomy" id="412755"/>
    <lineage>
        <taxon>unclassified sequences</taxon>
        <taxon>metagenomes</taxon>
        <taxon>ecological metagenomes</taxon>
    </lineage>
</organism>
<name>X0ZIX0_9ZZZZ</name>
<feature type="domain" description="Carbohydrate kinase PfkB" evidence="1">
    <location>
        <begin position="1"/>
        <end position="69"/>
    </location>
</feature>
<dbReference type="GO" id="GO:0005829">
    <property type="term" value="C:cytosol"/>
    <property type="evidence" value="ECO:0007669"/>
    <property type="project" value="TreeGrafter"/>
</dbReference>
<comment type="caution">
    <text evidence="2">The sequence shown here is derived from an EMBL/GenBank/DDBJ whole genome shotgun (WGS) entry which is preliminary data.</text>
</comment>
<dbReference type="EMBL" id="BARS01053053">
    <property type="protein sequence ID" value="GAG48271.1"/>
    <property type="molecule type" value="Genomic_DNA"/>
</dbReference>
<dbReference type="InterPro" id="IPR029056">
    <property type="entry name" value="Ribokinase-like"/>
</dbReference>
<proteinExistence type="predicted"/>
<sequence>SQGILLFMEEGCRHVPAVPVEGGIDIVGAGDSVMAGVVSALCSGAKPKEAALLGNIVASITIQQIGITGTASPAQVRERFEYLRRPA</sequence>
<dbReference type="InterPro" id="IPR011611">
    <property type="entry name" value="PfkB_dom"/>
</dbReference>
<dbReference type="Gene3D" id="3.40.1190.20">
    <property type="match status" value="1"/>
</dbReference>
<feature type="non-terminal residue" evidence="2">
    <location>
        <position position="1"/>
    </location>
</feature>
<reference evidence="2" key="1">
    <citation type="journal article" date="2014" name="Front. Microbiol.">
        <title>High frequency of phylogenetically diverse reductive dehalogenase-homologous genes in deep subseafloor sedimentary metagenomes.</title>
        <authorList>
            <person name="Kawai M."/>
            <person name="Futagami T."/>
            <person name="Toyoda A."/>
            <person name="Takaki Y."/>
            <person name="Nishi S."/>
            <person name="Hori S."/>
            <person name="Arai W."/>
            <person name="Tsubouchi T."/>
            <person name="Morono Y."/>
            <person name="Uchiyama I."/>
            <person name="Ito T."/>
            <person name="Fujiyama A."/>
            <person name="Inagaki F."/>
            <person name="Takami H."/>
        </authorList>
    </citation>
    <scope>NUCLEOTIDE SEQUENCE</scope>
    <source>
        <strain evidence="2">Expedition CK06-06</strain>
    </source>
</reference>
<dbReference type="AlphaFoldDB" id="X0ZIX0"/>
<dbReference type="GO" id="GO:0033786">
    <property type="term" value="F:heptose-1-phosphate adenylyltransferase activity"/>
    <property type="evidence" value="ECO:0007669"/>
    <property type="project" value="TreeGrafter"/>
</dbReference>
<dbReference type="PANTHER" id="PTHR46969:SF1">
    <property type="entry name" value="BIFUNCTIONAL PROTEIN HLDE"/>
    <property type="match status" value="1"/>
</dbReference>
<accession>X0ZIX0</accession>
<protein>
    <recommendedName>
        <fullName evidence="1">Carbohydrate kinase PfkB domain-containing protein</fullName>
    </recommendedName>
</protein>